<dbReference type="InParanoid" id="B9TF26"/>
<evidence type="ECO:0000259" key="5">
    <source>
        <dbReference type="Pfam" id="PF02631"/>
    </source>
</evidence>
<dbReference type="PANTHER" id="PTHR33602:SF1">
    <property type="entry name" value="REGULATORY PROTEIN RECX FAMILY PROTEIN"/>
    <property type="match status" value="1"/>
</dbReference>
<name>B9TF26_RICCO</name>
<keyword evidence="7" id="KW-1185">Reference proteome</keyword>
<dbReference type="Proteomes" id="UP000008311">
    <property type="component" value="Unassembled WGS sequence"/>
</dbReference>
<evidence type="ECO:0000256" key="1">
    <source>
        <dbReference type="ARBA" id="ARBA00004496"/>
    </source>
</evidence>
<accession>B9TF26</accession>
<evidence type="ECO:0000313" key="6">
    <source>
        <dbReference type="EMBL" id="EEF25539.1"/>
    </source>
</evidence>
<dbReference type="GO" id="GO:0005737">
    <property type="term" value="C:cytoplasm"/>
    <property type="evidence" value="ECO:0007669"/>
    <property type="project" value="UniProtKB-SubCell"/>
</dbReference>
<keyword evidence="4" id="KW-0963">Cytoplasm</keyword>
<comment type="subcellular location">
    <subcellularLocation>
        <location evidence="1">Cytoplasm</location>
    </subcellularLocation>
</comment>
<proteinExistence type="inferred from homology"/>
<evidence type="ECO:0000313" key="7">
    <source>
        <dbReference type="Proteomes" id="UP000008311"/>
    </source>
</evidence>
<dbReference type="PANTHER" id="PTHR33602">
    <property type="entry name" value="REGULATORY PROTEIN RECX FAMILY PROTEIN"/>
    <property type="match status" value="1"/>
</dbReference>
<dbReference type="Gene3D" id="1.10.10.10">
    <property type="entry name" value="Winged helix-like DNA-binding domain superfamily/Winged helix DNA-binding domain"/>
    <property type="match status" value="2"/>
</dbReference>
<dbReference type="AlphaFoldDB" id="B9TF26"/>
<dbReference type="InterPro" id="IPR036388">
    <property type="entry name" value="WH-like_DNA-bd_sf"/>
</dbReference>
<reference evidence="7" key="1">
    <citation type="journal article" date="2010" name="Nat. Biotechnol.">
        <title>Draft genome sequence of the oilseed species Ricinus communis.</title>
        <authorList>
            <person name="Chan A.P."/>
            <person name="Crabtree J."/>
            <person name="Zhao Q."/>
            <person name="Lorenzi H."/>
            <person name="Orvis J."/>
            <person name="Puiu D."/>
            <person name="Melake-Berhan A."/>
            <person name="Jones K.M."/>
            <person name="Redman J."/>
            <person name="Chen G."/>
            <person name="Cahoon E.B."/>
            <person name="Gedil M."/>
            <person name="Stanke M."/>
            <person name="Haas B.J."/>
            <person name="Wortman J.R."/>
            <person name="Fraser-Liggett C.M."/>
            <person name="Ravel J."/>
            <person name="Rabinowicz P.D."/>
        </authorList>
    </citation>
    <scope>NUCLEOTIDE SEQUENCE [LARGE SCALE GENOMIC DNA]</scope>
    <source>
        <strain evidence="7">cv. Hale</strain>
    </source>
</reference>
<dbReference type="InterPro" id="IPR053924">
    <property type="entry name" value="RecX_HTH_2nd"/>
</dbReference>
<evidence type="ECO:0000256" key="3">
    <source>
        <dbReference type="ARBA" id="ARBA00018111"/>
    </source>
</evidence>
<evidence type="ECO:0000256" key="2">
    <source>
        <dbReference type="ARBA" id="ARBA00009695"/>
    </source>
</evidence>
<dbReference type="Pfam" id="PF02631">
    <property type="entry name" value="RecX_HTH2"/>
    <property type="match status" value="1"/>
</dbReference>
<feature type="domain" description="RecX second three-helical" evidence="5">
    <location>
        <begin position="78"/>
        <end position="119"/>
    </location>
</feature>
<comment type="similarity">
    <text evidence="2">Belongs to the RecX family.</text>
</comment>
<gene>
    <name evidence="6" type="ORF">RCOM_1935670</name>
</gene>
<organism evidence="6 7">
    <name type="scientific">Ricinus communis</name>
    <name type="common">Castor bean</name>
    <dbReference type="NCBI Taxonomy" id="3988"/>
    <lineage>
        <taxon>Eukaryota</taxon>
        <taxon>Viridiplantae</taxon>
        <taxon>Streptophyta</taxon>
        <taxon>Embryophyta</taxon>
        <taxon>Tracheophyta</taxon>
        <taxon>Spermatophyta</taxon>
        <taxon>Magnoliopsida</taxon>
        <taxon>eudicotyledons</taxon>
        <taxon>Gunneridae</taxon>
        <taxon>Pentapetalae</taxon>
        <taxon>rosids</taxon>
        <taxon>fabids</taxon>
        <taxon>Malpighiales</taxon>
        <taxon>Euphorbiaceae</taxon>
        <taxon>Acalyphoideae</taxon>
        <taxon>Acalypheae</taxon>
        <taxon>Ricinus</taxon>
    </lineage>
</organism>
<dbReference type="EMBL" id="EQ979464">
    <property type="protein sequence ID" value="EEF25539.1"/>
    <property type="molecule type" value="Genomic_DNA"/>
</dbReference>
<sequence>MVIPLANLSFMAFGRQRGTRTPLDREQLMEYALKSLGARMQSVRDLRRKLVDRAEPGPSGAEAVDWVLAKLQELRYLSDDRFAADFTRLRQENRSFGRRRVQQDLQAKGIAPEVIQTTLDEAYEGVDEQALVRQHLERRRIPPPTDEKSTARVLRRLTAAGFSSKAIFAVLRSLKSGEEALDRAEADVSDDPA</sequence>
<protein>
    <recommendedName>
        <fullName evidence="3">Regulatory protein RecX</fullName>
    </recommendedName>
</protein>
<evidence type="ECO:0000256" key="4">
    <source>
        <dbReference type="ARBA" id="ARBA00022490"/>
    </source>
</evidence>
<dbReference type="HAMAP" id="MF_01114">
    <property type="entry name" value="RecX"/>
    <property type="match status" value="1"/>
</dbReference>
<dbReference type="InterPro" id="IPR003783">
    <property type="entry name" value="Regulatory_RecX"/>
</dbReference>
<dbReference type="GO" id="GO:0006282">
    <property type="term" value="P:regulation of DNA repair"/>
    <property type="evidence" value="ECO:0007669"/>
    <property type="project" value="InterPro"/>
</dbReference>